<feature type="transmembrane region" description="Helical" evidence="9">
    <location>
        <begin position="6"/>
        <end position="26"/>
    </location>
</feature>
<feature type="transmembrane region" description="Helical" evidence="9">
    <location>
        <begin position="86"/>
        <end position="108"/>
    </location>
</feature>
<name>A0A7S8CAX6_9BACI</name>
<evidence type="ECO:0000256" key="8">
    <source>
        <dbReference type="RuleBase" id="RU003943"/>
    </source>
</evidence>
<keyword evidence="5 8" id="KW-0812">Transmembrane</keyword>
<evidence type="ECO:0000256" key="2">
    <source>
        <dbReference type="ARBA" id="ARBA00008034"/>
    </source>
</evidence>
<feature type="transmembrane region" description="Helical" evidence="9">
    <location>
        <begin position="253"/>
        <end position="272"/>
    </location>
</feature>
<feature type="transmembrane region" description="Helical" evidence="9">
    <location>
        <begin position="33"/>
        <end position="52"/>
    </location>
</feature>
<dbReference type="RefSeq" id="WP_239674166.1">
    <property type="nucleotide sequence ID" value="NZ_CP049742.1"/>
</dbReference>
<organism evidence="10 11">
    <name type="scientific">Mangrovibacillus cuniculi</name>
    <dbReference type="NCBI Taxonomy" id="2593652"/>
    <lineage>
        <taxon>Bacteria</taxon>
        <taxon>Bacillati</taxon>
        <taxon>Bacillota</taxon>
        <taxon>Bacilli</taxon>
        <taxon>Bacillales</taxon>
        <taxon>Bacillaceae</taxon>
        <taxon>Mangrovibacillus</taxon>
    </lineage>
</organism>
<keyword evidence="6 9" id="KW-1133">Transmembrane helix</keyword>
<comment type="subcellular location">
    <subcellularLocation>
        <location evidence="1 8">Cell membrane</location>
        <topology evidence="1 8">Multi-pass membrane protein</topology>
    </subcellularLocation>
</comment>
<evidence type="ECO:0000256" key="6">
    <source>
        <dbReference type="ARBA" id="ARBA00022989"/>
    </source>
</evidence>
<evidence type="ECO:0000256" key="5">
    <source>
        <dbReference type="ARBA" id="ARBA00022692"/>
    </source>
</evidence>
<keyword evidence="11" id="KW-1185">Reference proteome</keyword>
<evidence type="ECO:0000256" key="1">
    <source>
        <dbReference type="ARBA" id="ARBA00004651"/>
    </source>
</evidence>
<dbReference type="AlphaFoldDB" id="A0A7S8CAX6"/>
<sequence length="295" mass="31773">MMYESWIILTACLVGMTCGVVGCYLIVRKMAMIADAISHSVLLGIVLAFLISQSLNGTWMLLGAMIIGLVTTVAIQWFIQNGVPEDAAIGIVFTTFFSIGVILVTIFAKDVHLDVNHALMGEISFIPWNTISFLGFTIPKATFILLLVAIIVVIVVTGFYKELKITSFDPKLALAIGLPVSFIHYVLMSLVSVTAVASFDAVGAILVVSMLITPGASAYLMTERFSRMLLLSMAYGVMSALVGYYGASILDVSISGSMAVAGACLFIVSWIFSPKQGLLRRLIKWNQSSKSSITS</sequence>
<dbReference type="Pfam" id="PF00950">
    <property type="entry name" value="ABC-3"/>
    <property type="match status" value="1"/>
</dbReference>
<dbReference type="Proteomes" id="UP000593626">
    <property type="component" value="Chromosome"/>
</dbReference>
<feature type="transmembrane region" description="Helical" evidence="9">
    <location>
        <begin position="141"/>
        <end position="160"/>
    </location>
</feature>
<proteinExistence type="inferred from homology"/>
<dbReference type="CDD" id="cd06550">
    <property type="entry name" value="TM_ABC_iron-siderophores_like"/>
    <property type="match status" value="1"/>
</dbReference>
<keyword evidence="7 9" id="KW-0472">Membrane</keyword>
<evidence type="ECO:0000256" key="4">
    <source>
        <dbReference type="ARBA" id="ARBA00022475"/>
    </source>
</evidence>
<feature type="transmembrane region" description="Helical" evidence="9">
    <location>
        <begin position="228"/>
        <end position="247"/>
    </location>
</feature>
<feature type="transmembrane region" description="Helical" evidence="9">
    <location>
        <begin position="172"/>
        <end position="195"/>
    </location>
</feature>
<dbReference type="KEGG" id="mcui:G8O30_06505"/>
<reference evidence="10 11" key="1">
    <citation type="submission" date="2019-07" db="EMBL/GenBank/DDBJ databases">
        <title>Genome sequence of 2 isolates from Red Sea Mangroves.</title>
        <authorList>
            <person name="Sefrji F."/>
            <person name="Michoud G."/>
            <person name="Merlino G."/>
            <person name="Daffonchio D."/>
        </authorList>
    </citation>
    <scope>NUCLEOTIDE SEQUENCE [LARGE SCALE GENOMIC DNA]</scope>
    <source>
        <strain evidence="10 11">R1DC41</strain>
    </source>
</reference>
<feature type="transmembrane region" description="Helical" evidence="9">
    <location>
        <begin position="58"/>
        <end position="79"/>
    </location>
</feature>
<comment type="similarity">
    <text evidence="2 8">Belongs to the ABC-3 integral membrane protein family.</text>
</comment>
<evidence type="ECO:0000256" key="9">
    <source>
        <dbReference type="SAM" id="Phobius"/>
    </source>
</evidence>
<dbReference type="InterPro" id="IPR037294">
    <property type="entry name" value="ABC_BtuC-like"/>
</dbReference>
<keyword evidence="4" id="KW-1003">Cell membrane</keyword>
<protein>
    <submittedName>
        <fullName evidence="10">Metal ABC transporter permease</fullName>
    </submittedName>
</protein>
<dbReference type="GO" id="GO:0043190">
    <property type="term" value="C:ATP-binding cassette (ABC) transporter complex"/>
    <property type="evidence" value="ECO:0007669"/>
    <property type="project" value="InterPro"/>
</dbReference>
<dbReference type="PANTHER" id="PTHR30477:SF8">
    <property type="entry name" value="METAL TRANSPORT SYSTEM MEMBRANE PROTEIN CT_070-RELATED"/>
    <property type="match status" value="1"/>
</dbReference>
<keyword evidence="3 8" id="KW-0813">Transport</keyword>
<dbReference type="EMBL" id="CP049742">
    <property type="protein sequence ID" value="QPC46636.1"/>
    <property type="molecule type" value="Genomic_DNA"/>
</dbReference>
<dbReference type="GO" id="GO:0055085">
    <property type="term" value="P:transmembrane transport"/>
    <property type="evidence" value="ECO:0007669"/>
    <property type="project" value="InterPro"/>
</dbReference>
<dbReference type="InterPro" id="IPR001626">
    <property type="entry name" value="ABC_TroCD"/>
</dbReference>
<accession>A0A7S8CAX6</accession>
<evidence type="ECO:0000313" key="10">
    <source>
        <dbReference type="EMBL" id="QPC46636.1"/>
    </source>
</evidence>
<dbReference type="SUPFAM" id="SSF81345">
    <property type="entry name" value="ABC transporter involved in vitamin B12 uptake, BtuC"/>
    <property type="match status" value="1"/>
</dbReference>
<gene>
    <name evidence="10" type="ORF">G8O30_06505</name>
</gene>
<evidence type="ECO:0000256" key="3">
    <source>
        <dbReference type="ARBA" id="ARBA00022448"/>
    </source>
</evidence>
<dbReference type="GO" id="GO:0010043">
    <property type="term" value="P:response to zinc ion"/>
    <property type="evidence" value="ECO:0007669"/>
    <property type="project" value="TreeGrafter"/>
</dbReference>
<evidence type="ECO:0000256" key="7">
    <source>
        <dbReference type="ARBA" id="ARBA00023136"/>
    </source>
</evidence>
<dbReference type="Gene3D" id="1.10.3470.10">
    <property type="entry name" value="ABC transporter involved in vitamin B12 uptake, BtuC"/>
    <property type="match status" value="1"/>
</dbReference>
<evidence type="ECO:0000313" key="11">
    <source>
        <dbReference type="Proteomes" id="UP000593626"/>
    </source>
</evidence>
<feature type="transmembrane region" description="Helical" evidence="9">
    <location>
        <begin position="201"/>
        <end position="221"/>
    </location>
</feature>
<dbReference type="PANTHER" id="PTHR30477">
    <property type="entry name" value="ABC-TRANSPORTER METAL-BINDING PROTEIN"/>
    <property type="match status" value="1"/>
</dbReference>